<dbReference type="PANTHER" id="PTHR10900:SF77">
    <property type="entry name" value="FI19380P1"/>
    <property type="match status" value="1"/>
</dbReference>
<dbReference type="Gene3D" id="2.30.180.10">
    <property type="entry name" value="FAS1 domain"/>
    <property type="match status" value="2"/>
</dbReference>
<gene>
    <name evidence="4" type="ORF">SEMRO_28_G018640.1</name>
</gene>
<dbReference type="PROSITE" id="PS50213">
    <property type="entry name" value="FAS1"/>
    <property type="match status" value="2"/>
</dbReference>
<comment type="caution">
    <text evidence="4">The sequence shown here is derived from an EMBL/GenBank/DDBJ whole genome shotgun (WGS) entry which is preliminary data.</text>
</comment>
<dbReference type="SMART" id="SM00554">
    <property type="entry name" value="FAS1"/>
    <property type="match status" value="2"/>
</dbReference>
<evidence type="ECO:0000313" key="4">
    <source>
        <dbReference type="EMBL" id="CAB9497922.1"/>
    </source>
</evidence>
<feature type="signal peptide" evidence="2">
    <location>
        <begin position="1"/>
        <end position="21"/>
    </location>
</feature>
<name>A0A9N8H303_9STRA</name>
<evidence type="ECO:0000259" key="3">
    <source>
        <dbReference type="PROSITE" id="PS50213"/>
    </source>
</evidence>
<dbReference type="SUPFAM" id="SSF82153">
    <property type="entry name" value="FAS1 domain"/>
    <property type="match status" value="2"/>
</dbReference>
<evidence type="ECO:0000256" key="2">
    <source>
        <dbReference type="SAM" id="SignalP"/>
    </source>
</evidence>
<dbReference type="FunFam" id="2.30.180.10:FF:000032">
    <property type="entry name" value="Fasciclin domain-containing protein, putative"/>
    <property type="match status" value="2"/>
</dbReference>
<keyword evidence="2" id="KW-0732">Signal</keyword>
<organism evidence="4 5">
    <name type="scientific">Seminavis robusta</name>
    <dbReference type="NCBI Taxonomy" id="568900"/>
    <lineage>
        <taxon>Eukaryota</taxon>
        <taxon>Sar</taxon>
        <taxon>Stramenopiles</taxon>
        <taxon>Ochrophyta</taxon>
        <taxon>Bacillariophyta</taxon>
        <taxon>Bacillariophyceae</taxon>
        <taxon>Bacillariophycidae</taxon>
        <taxon>Naviculales</taxon>
        <taxon>Naviculaceae</taxon>
        <taxon>Seminavis</taxon>
    </lineage>
</organism>
<feature type="domain" description="FAS1" evidence="3">
    <location>
        <begin position="23"/>
        <end position="152"/>
    </location>
</feature>
<reference evidence="4" key="1">
    <citation type="submission" date="2020-06" db="EMBL/GenBank/DDBJ databases">
        <authorList>
            <consortium name="Plant Systems Biology data submission"/>
        </authorList>
    </citation>
    <scope>NUCLEOTIDE SEQUENCE</scope>
    <source>
        <strain evidence="4">D6</strain>
    </source>
</reference>
<dbReference type="InterPro" id="IPR000782">
    <property type="entry name" value="FAS1_domain"/>
</dbReference>
<evidence type="ECO:0000313" key="5">
    <source>
        <dbReference type="Proteomes" id="UP001153069"/>
    </source>
</evidence>
<dbReference type="Proteomes" id="UP001153069">
    <property type="component" value="Unassembled WGS sequence"/>
</dbReference>
<feature type="region of interest" description="Disordered" evidence="1">
    <location>
        <begin position="294"/>
        <end position="321"/>
    </location>
</feature>
<dbReference type="Pfam" id="PF02469">
    <property type="entry name" value="Fasciclin"/>
    <property type="match status" value="2"/>
</dbReference>
<dbReference type="GO" id="GO:0005615">
    <property type="term" value="C:extracellular space"/>
    <property type="evidence" value="ECO:0007669"/>
    <property type="project" value="TreeGrafter"/>
</dbReference>
<keyword evidence="5" id="KW-1185">Reference proteome</keyword>
<dbReference type="InterPro" id="IPR036378">
    <property type="entry name" value="FAS1_dom_sf"/>
</dbReference>
<feature type="chain" id="PRO_5040422636" evidence="2">
    <location>
        <begin position="22"/>
        <end position="344"/>
    </location>
</feature>
<sequence length="344" mass="34859">MKFTNAVLALSSSLFLSSVSAQDSTIVEIAESTGSHTTLVDLVTKAGLVDTLNGAGPFTLFGPTDDAFAALNGAADKFTTPEFSEHLVDILTYHVIGAKVTSADLVDGPVAMVNGEDASVTASPPMINTANIIAPFDAEGSNGVVHSTDAVLLPTSVTSDIVDIAAGADAFSTLVDLVTTAGLVDTLKGEGPFTVFAPTNDAFAELPEETVALLTSPEGKDQLIDILTYHVVAGNVYASQVPAEGEITMVNGDAAMVKNDGSMVMINDAMVVMDQILASNGVIHPINKVILPPADDASAPPAPEEGATGAPATPAPTPESTTSAAAFVGTAFAAVSAAVAMLML</sequence>
<dbReference type="PANTHER" id="PTHR10900">
    <property type="entry name" value="PERIOSTIN-RELATED"/>
    <property type="match status" value="1"/>
</dbReference>
<protein>
    <submittedName>
        <fullName evidence="4">Beta-induced protein ig-h3</fullName>
    </submittedName>
</protein>
<dbReference type="EMBL" id="CAICTM010000028">
    <property type="protein sequence ID" value="CAB9497922.1"/>
    <property type="molecule type" value="Genomic_DNA"/>
</dbReference>
<evidence type="ECO:0000256" key="1">
    <source>
        <dbReference type="SAM" id="MobiDB-lite"/>
    </source>
</evidence>
<proteinExistence type="predicted"/>
<feature type="domain" description="FAS1" evidence="3">
    <location>
        <begin position="158"/>
        <end position="290"/>
    </location>
</feature>
<dbReference type="InterPro" id="IPR050904">
    <property type="entry name" value="Adhesion/Biosynth-related"/>
</dbReference>
<accession>A0A9N8H303</accession>
<dbReference type="OrthoDB" id="286301at2759"/>
<dbReference type="AlphaFoldDB" id="A0A9N8H303"/>